<sequence length="109" mass="11720">MTAPFVTRDGSSWVPEYLTAIDGKTCIGCGRCFKVCSREVMKLYGVDESGEILGVCDDEDDDFDGELNRMIMVVDQAGRCIGCGACARVCPKNCQIHIAADKLTTCAGV</sequence>
<evidence type="ECO:0000313" key="8">
    <source>
        <dbReference type="Proteomes" id="UP000282195"/>
    </source>
</evidence>
<protein>
    <recommendedName>
        <fullName evidence="5">Ferredoxin III</fullName>
    </recommendedName>
</protein>
<keyword evidence="2" id="KW-0408">Iron</keyword>
<dbReference type="Gene3D" id="3.30.70.20">
    <property type="match status" value="2"/>
</dbReference>
<evidence type="ECO:0000313" key="7">
    <source>
        <dbReference type="EMBL" id="AYG64086.1"/>
    </source>
</evidence>
<evidence type="ECO:0000259" key="6">
    <source>
        <dbReference type="PROSITE" id="PS51379"/>
    </source>
</evidence>
<dbReference type="Proteomes" id="UP000282195">
    <property type="component" value="Plasmid pRCCGE525b"/>
</dbReference>
<name>A0A387G9M9_9HYPH</name>
<dbReference type="Pfam" id="PF12838">
    <property type="entry name" value="Fer4_7"/>
    <property type="match status" value="1"/>
</dbReference>
<dbReference type="RefSeq" id="WP_120708983.1">
    <property type="nucleotide sequence ID" value="NZ_CP032696.1"/>
</dbReference>
<feature type="domain" description="4Fe-4S ferredoxin-type" evidence="6">
    <location>
        <begin position="17"/>
        <end position="46"/>
    </location>
</feature>
<keyword evidence="8" id="KW-1185">Reference proteome</keyword>
<dbReference type="AlphaFoldDB" id="A0A387G9M9"/>
<evidence type="ECO:0000256" key="5">
    <source>
        <dbReference type="ARBA" id="ARBA00030616"/>
    </source>
</evidence>
<feature type="domain" description="4Fe-4S ferredoxin-type" evidence="6">
    <location>
        <begin position="70"/>
        <end position="101"/>
    </location>
</feature>
<reference evidence="7 8" key="1">
    <citation type="submission" date="2018-10" db="EMBL/GenBank/DDBJ databases">
        <title>Rhizobium etli, R. leguminosarum and a new Rhizobium genospecies from Phaseolus dumosus.</title>
        <authorList>
            <person name="Ramirez-Puebla S.T."/>
            <person name="Rogel-Hernandez M.A."/>
            <person name="Guerrero G."/>
            <person name="Ormeno-Orrillo E."/>
            <person name="Martinez-Romero J.C."/>
            <person name="Negrete-Yankelevich S."/>
            <person name="Martinez-Romero E."/>
        </authorList>
    </citation>
    <scope>NUCLEOTIDE SEQUENCE [LARGE SCALE GENOMIC DNA]</scope>
    <source>
        <strain evidence="7 8">CCGE525</strain>
        <plasmid evidence="8">prccge525b</plasmid>
    </source>
</reference>
<evidence type="ECO:0000256" key="3">
    <source>
        <dbReference type="ARBA" id="ARBA00023014"/>
    </source>
</evidence>
<keyword evidence="4" id="KW-0535">Nitrogen fixation</keyword>
<dbReference type="PROSITE" id="PS00198">
    <property type="entry name" value="4FE4S_FER_1"/>
    <property type="match status" value="1"/>
</dbReference>
<dbReference type="KEGG" id="rjg:CCGE525_35355"/>
<dbReference type="InterPro" id="IPR017896">
    <property type="entry name" value="4Fe4S_Fe-S-bd"/>
</dbReference>
<keyword evidence="1" id="KW-0479">Metal-binding</keyword>
<dbReference type="InterPro" id="IPR017900">
    <property type="entry name" value="4Fe4S_Fe_S_CS"/>
</dbReference>
<dbReference type="NCBIfam" id="TIGR02936">
    <property type="entry name" value="fdxN_nitrog"/>
    <property type="match status" value="1"/>
</dbReference>
<dbReference type="GO" id="GO:0051536">
    <property type="term" value="F:iron-sulfur cluster binding"/>
    <property type="evidence" value="ECO:0007669"/>
    <property type="project" value="UniProtKB-KW"/>
</dbReference>
<keyword evidence="3" id="KW-0411">Iron-sulfur</keyword>
<proteinExistence type="predicted"/>
<evidence type="ECO:0000256" key="1">
    <source>
        <dbReference type="ARBA" id="ARBA00022723"/>
    </source>
</evidence>
<organism evidence="7 8">
    <name type="scientific">Rhizobium jaguaris</name>
    <dbReference type="NCBI Taxonomy" id="1312183"/>
    <lineage>
        <taxon>Bacteria</taxon>
        <taxon>Pseudomonadati</taxon>
        <taxon>Pseudomonadota</taxon>
        <taxon>Alphaproteobacteria</taxon>
        <taxon>Hyphomicrobiales</taxon>
        <taxon>Rhizobiaceae</taxon>
        <taxon>Rhizobium/Agrobacterium group</taxon>
        <taxon>Rhizobium</taxon>
    </lineage>
</organism>
<geneLocation type="plasmid" evidence="8">
    <name>prccge525b</name>
</geneLocation>
<accession>A0A387G9M9</accession>
<gene>
    <name evidence="7" type="primary">fdxB</name>
    <name evidence="7" type="ORF">CCGE525_35355</name>
</gene>
<dbReference type="GO" id="GO:0046872">
    <property type="term" value="F:metal ion binding"/>
    <property type="evidence" value="ECO:0007669"/>
    <property type="project" value="UniProtKB-KW"/>
</dbReference>
<dbReference type="SUPFAM" id="SSF46548">
    <property type="entry name" value="alpha-helical ferredoxin"/>
    <property type="match status" value="1"/>
</dbReference>
<dbReference type="EMBL" id="CP032696">
    <property type="protein sequence ID" value="AYG64086.1"/>
    <property type="molecule type" value="Genomic_DNA"/>
</dbReference>
<dbReference type="PROSITE" id="PS51379">
    <property type="entry name" value="4FE4S_FER_2"/>
    <property type="match status" value="2"/>
</dbReference>
<dbReference type="InterPro" id="IPR014283">
    <property type="entry name" value="FdIII_4_nif"/>
</dbReference>
<keyword evidence="7" id="KW-0614">Plasmid</keyword>
<dbReference type="OrthoDB" id="9810688at2"/>
<evidence type="ECO:0000256" key="2">
    <source>
        <dbReference type="ARBA" id="ARBA00023004"/>
    </source>
</evidence>
<evidence type="ECO:0000256" key="4">
    <source>
        <dbReference type="ARBA" id="ARBA00023231"/>
    </source>
</evidence>